<dbReference type="GO" id="GO:0003677">
    <property type="term" value="F:DNA binding"/>
    <property type="evidence" value="ECO:0007669"/>
    <property type="project" value="UniProtKB-KW"/>
</dbReference>
<gene>
    <name evidence="12" type="primary">dnaG</name>
    <name evidence="17" type="ORF">FOE78_10130</name>
</gene>
<dbReference type="Gene3D" id="3.90.580.10">
    <property type="entry name" value="Zinc finger, CHC2-type domain"/>
    <property type="match status" value="1"/>
</dbReference>
<dbReference type="GO" id="GO:0008270">
    <property type="term" value="F:zinc ion binding"/>
    <property type="evidence" value="ECO:0007669"/>
    <property type="project" value="UniProtKB-KW"/>
</dbReference>
<keyword evidence="1 12" id="KW-0240">DNA-directed RNA polymerase</keyword>
<keyword evidence="5 12" id="KW-0235">DNA replication</keyword>
<dbReference type="InterPro" id="IPR050219">
    <property type="entry name" value="DnaG_primase"/>
</dbReference>
<evidence type="ECO:0000256" key="1">
    <source>
        <dbReference type="ARBA" id="ARBA00022478"/>
    </source>
</evidence>
<feature type="domain" description="Toprim" evidence="16">
    <location>
        <begin position="259"/>
        <end position="343"/>
    </location>
</feature>
<sequence>MAGRINEEDIAAVRERAKIEDVVGSYVMLRNAGGGSMKGLCPFHDESTPSFNVTPARGLWYCFGACSEGGDVISFLQKIENLTFAEAVQKLADRVGIQLRISDDGGPRMPAGLRVRLMEAHKAAAEFFAEQLSTPDALTARRFLAERGFDRAAAEEFGVGYAPRGGRQLGQHLKGRGFAEEELITGGLLRQRGYDFFSGRLLWPIRDAGKSVVGFGARRIFDEDRLPAKYINTPETPLYKKSHVLYGLDLARPEIGKRAQAVVVEGYTDVMAAHLSGVKTAVASCGTAFGNDHARILQRLMGDQGNGEVIFTFDGDAAGQNAALKVFSLDSAFITQTYVAIEPTGLDPCDLRLQHGDAAVRELVGRRMPLYRFVMDNVLSKYDLDRADARVDALREAAPLVASVRDRGKVSEYIRELAKWLGMDPEEVRHEVNRVASRASRRPAQPEQGGHRDQRGHRDQAQSQRPEAPTAAASSPSTPGTAAAADILPDPHDRSLGTERETAKLIIQVPQLFGDELSRLTSDDFTHPAYAAVLRHAHKAAANPPASNPSAPDPFSDWPRRVATAEDNPWVNSLVIALAVEPLLTAAPTHGYVIAYTSKLRVNTVSRQIGRIKSRLQRTNPVQDPTTYNKTFSELVMLEAQRKQLQIRSLSGG</sequence>
<evidence type="ECO:0000256" key="4">
    <source>
        <dbReference type="ARBA" id="ARBA00022695"/>
    </source>
</evidence>
<dbReference type="InterPro" id="IPR036977">
    <property type="entry name" value="DNA_primase_Znf_CHC2"/>
</dbReference>
<dbReference type="Gene3D" id="3.90.980.10">
    <property type="entry name" value="DNA primase, catalytic core, N-terminal domain"/>
    <property type="match status" value="1"/>
</dbReference>
<comment type="subunit">
    <text evidence="12">Monomer. Interacts with DnaB.</text>
</comment>
<dbReference type="GO" id="GO:0005737">
    <property type="term" value="C:cytoplasm"/>
    <property type="evidence" value="ECO:0007669"/>
    <property type="project" value="TreeGrafter"/>
</dbReference>
<evidence type="ECO:0000256" key="7">
    <source>
        <dbReference type="ARBA" id="ARBA00022771"/>
    </source>
</evidence>
<comment type="caution">
    <text evidence="12">Lacks conserved residue(s) required for the propagation of feature annotation.</text>
</comment>
<feature type="compositionally biased region" description="Basic and acidic residues" evidence="15">
    <location>
        <begin position="449"/>
        <end position="460"/>
    </location>
</feature>
<keyword evidence="10 12" id="KW-0238">DNA-binding</keyword>
<dbReference type="SUPFAM" id="SSF57783">
    <property type="entry name" value="Zinc beta-ribbon"/>
    <property type="match status" value="1"/>
</dbReference>
<dbReference type="InterPro" id="IPR006171">
    <property type="entry name" value="TOPRIM_dom"/>
</dbReference>
<keyword evidence="6 13" id="KW-0479">Metal-binding</keyword>
<dbReference type="InterPro" id="IPR006295">
    <property type="entry name" value="DNA_primase_DnaG"/>
</dbReference>
<evidence type="ECO:0000256" key="9">
    <source>
        <dbReference type="ARBA" id="ARBA00022842"/>
    </source>
</evidence>
<dbReference type="InterPro" id="IPR019475">
    <property type="entry name" value="DNA_primase_DnaB-bd"/>
</dbReference>
<evidence type="ECO:0000256" key="2">
    <source>
        <dbReference type="ARBA" id="ARBA00022515"/>
    </source>
</evidence>
<keyword evidence="3 12" id="KW-0808">Transferase</keyword>
<keyword evidence="8 13" id="KW-0862">Zinc</keyword>
<feature type="compositionally biased region" description="Low complexity" evidence="15">
    <location>
        <begin position="468"/>
        <end position="485"/>
    </location>
</feature>
<dbReference type="FunFam" id="3.90.580.10:FF:000001">
    <property type="entry name" value="DNA primase"/>
    <property type="match status" value="1"/>
</dbReference>
<name>A0A516PYG5_9ACTN</name>
<dbReference type="GO" id="GO:0006269">
    <property type="term" value="P:DNA replication, synthesis of primer"/>
    <property type="evidence" value="ECO:0007669"/>
    <property type="project" value="UniProtKB-UniRule"/>
</dbReference>
<reference evidence="17 18" key="1">
    <citation type="submission" date="2019-07" db="EMBL/GenBank/DDBJ databases">
        <title>Microlunatus dokdonensis sp. nov. isolated from the rhizospheric soil of the wild plant Elymus tsukushiensis.</title>
        <authorList>
            <person name="Ghim S.-Y."/>
            <person name="Hwang Y.-J."/>
            <person name="Son J.-S."/>
            <person name="Shin J.-H."/>
        </authorList>
    </citation>
    <scope>NUCLEOTIDE SEQUENCE [LARGE SCALE GENOMIC DNA]</scope>
    <source>
        <strain evidence="17 18">KUDC0627</strain>
    </source>
</reference>
<dbReference type="NCBIfam" id="TIGR01391">
    <property type="entry name" value="dnaG"/>
    <property type="match status" value="1"/>
</dbReference>
<feature type="zinc finger region" description="CHC2-type" evidence="14">
    <location>
        <begin position="41"/>
        <end position="66"/>
    </location>
</feature>
<dbReference type="CDD" id="cd03364">
    <property type="entry name" value="TOPRIM_DnaG_primases"/>
    <property type="match status" value="1"/>
</dbReference>
<dbReference type="Gene3D" id="3.40.1360.10">
    <property type="match status" value="1"/>
</dbReference>
<evidence type="ECO:0000256" key="5">
    <source>
        <dbReference type="ARBA" id="ARBA00022705"/>
    </source>
</evidence>
<evidence type="ECO:0000259" key="16">
    <source>
        <dbReference type="PROSITE" id="PS50880"/>
    </source>
</evidence>
<evidence type="ECO:0000256" key="8">
    <source>
        <dbReference type="ARBA" id="ARBA00022833"/>
    </source>
</evidence>
<keyword evidence="11 12" id="KW-0804">Transcription</keyword>
<protein>
    <recommendedName>
        <fullName evidence="12 13">DNA primase</fullName>
        <ecNumber evidence="12">2.7.7.101</ecNumber>
    </recommendedName>
</protein>
<dbReference type="EMBL" id="CP041692">
    <property type="protein sequence ID" value="QDP96215.1"/>
    <property type="molecule type" value="Genomic_DNA"/>
</dbReference>
<dbReference type="Pfam" id="PF08278">
    <property type="entry name" value="DnaG_DnaB_bind"/>
    <property type="match status" value="1"/>
</dbReference>
<dbReference type="InterPro" id="IPR030846">
    <property type="entry name" value="DnaG_bac"/>
</dbReference>
<dbReference type="InterPro" id="IPR037068">
    <property type="entry name" value="DNA_primase_core_N_sf"/>
</dbReference>
<keyword evidence="7 14" id="KW-0863">Zinc-finger</keyword>
<dbReference type="PANTHER" id="PTHR30313:SF2">
    <property type="entry name" value="DNA PRIMASE"/>
    <property type="match status" value="1"/>
</dbReference>
<comment type="catalytic activity">
    <reaction evidence="12">
        <text>ssDNA + n NTP = ssDNA/pppN(pN)n-1 hybrid + (n-1) diphosphate.</text>
        <dbReference type="EC" id="2.7.7.101"/>
    </reaction>
</comment>
<dbReference type="EC" id="2.7.7.101" evidence="12"/>
<evidence type="ECO:0000256" key="3">
    <source>
        <dbReference type="ARBA" id="ARBA00022679"/>
    </source>
</evidence>
<keyword evidence="4 12" id="KW-0548">Nucleotidyltransferase</keyword>
<dbReference type="PANTHER" id="PTHR30313">
    <property type="entry name" value="DNA PRIMASE"/>
    <property type="match status" value="1"/>
</dbReference>
<dbReference type="PIRSF" id="PIRSF002811">
    <property type="entry name" value="DnaG"/>
    <property type="match status" value="1"/>
</dbReference>
<dbReference type="GO" id="GO:0000428">
    <property type="term" value="C:DNA-directed RNA polymerase complex"/>
    <property type="evidence" value="ECO:0007669"/>
    <property type="project" value="UniProtKB-KW"/>
</dbReference>
<keyword evidence="2 12" id="KW-0639">Primosome</keyword>
<dbReference type="InterPro" id="IPR013173">
    <property type="entry name" value="DNA_primase_DnaG_DnaB-bd_dom"/>
</dbReference>
<dbReference type="OrthoDB" id="9803773at2"/>
<comment type="cofactor">
    <cofactor evidence="13 14">
        <name>Zn(2+)</name>
        <dbReference type="ChEBI" id="CHEBI:29105"/>
    </cofactor>
    <text evidence="13 14">Binds 1 zinc ion per monomer.</text>
</comment>
<dbReference type="SMART" id="SM00400">
    <property type="entry name" value="ZnF_CHCC"/>
    <property type="match status" value="1"/>
</dbReference>
<dbReference type="InterPro" id="IPR034151">
    <property type="entry name" value="TOPRIM_DnaG_bac"/>
</dbReference>
<evidence type="ECO:0000256" key="10">
    <source>
        <dbReference type="ARBA" id="ARBA00023125"/>
    </source>
</evidence>
<organism evidence="17 18">
    <name type="scientific">Microlunatus elymi</name>
    <dbReference type="NCBI Taxonomy" id="2596828"/>
    <lineage>
        <taxon>Bacteria</taxon>
        <taxon>Bacillati</taxon>
        <taxon>Actinomycetota</taxon>
        <taxon>Actinomycetes</taxon>
        <taxon>Propionibacteriales</taxon>
        <taxon>Propionibacteriaceae</taxon>
        <taxon>Microlunatus</taxon>
    </lineage>
</organism>
<accession>A0A516PYG5</accession>
<dbReference type="PROSITE" id="PS50880">
    <property type="entry name" value="TOPRIM"/>
    <property type="match status" value="1"/>
</dbReference>
<keyword evidence="18" id="KW-1185">Reference proteome</keyword>
<dbReference type="HAMAP" id="MF_00974">
    <property type="entry name" value="DNA_primase_DnaG"/>
    <property type="match status" value="1"/>
</dbReference>
<dbReference type="AlphaFoldDB" id="A0A516PYG5"/>
<dbReference type="Pfam" id="PF13662">
    <property type="entry name" value="Toprim_4"/>
    <property type="match status" value="1"/>
</dbReference>
<evidence type="ECO:0000256" key="13">
    <source>
        <dbReference type="PIRNR" id="PIRNR002811"/>
    </source>
</evidence>
<dbReference type="Proteomes" id="UP000319263">
    <property type="component" value="Chromosome"/>
</dbReference>
<feature type="region of interest" description="Disordered" evidence="15">
    <location>
        <begin position="434"/>
        <end position="495"/>
    </location>
</feature>
<evidence type="ECO:0000256" key="6">
    <source>
        <dbReference type="ARBA" id="ARBA00022723"/>
    </source>
</evidence>
<keyword evidence="9" id="KW-0460">Magnesium</keyword>
<evidence type="ECO:0000256" key="11">
    <source>
        <dbReference type="ARBA" id="ARBA00023163"/>
    </source>
</evidence>
<dbReference type="KEGG" id="mik:FOE78_10130"/>
<evidence type="ECO:0000313" key="17">
    <source>
        <dbReference type="EMBL" id="QDP96215.1"/>
    </source>
</evidence>
<comment type="function">
    <text evidence="12 13">RNA polymerase that catalyzes the synthesis of short RNA molecules used as primers for DNA polymerase during DNA replication.</text>
</comment>
<dbReference type="RefSeq" id="WP_143986181.1">
    <property type="nucleotide sequence ID" value="NZ_CP041692.1"/>
</dbReference>
<evidence type="ECO:0000256" key="12">
    <source>
        <dbReference type="HAMAP-Rule" id="MF_00974"/>
    </source>
</evidence>
<comment type="similarity">
    <text evidence="12 13">Belongs to the DnaG primase family.</text>
</comment>
<dbReference type="Pfam" id="PF08275">
    <property type="entry name" value="DNAG_N"/>
    <property type="match status" value="1"/>
</dbReference>
<dbReference type="SUPFAM" id="SSF56731">
    <property type="entry name" value="DNA primase core"/>
    <property type="match status" value="1"/>
</dbReference>
<dbReference type="Pfam" id="PF01807">
    <property type="entry name" value="Zn_ribbon_DnaG"/>
    <property type="match status" value="1"/>
</dbReference>
<dbReference type="SMART" id="SM00493">
    <property type="entry name" value="TOPRIM"/>
    <property type="match status" value="1"/>
</dbReference>
<dbReference type="InterPro" id="IPR013264">
    <property type="entry name" value="DNAG_N"/>
</dbReference>
<evidence type="ECO:0000256" key="14">
    <source>
        <dbReference type="PIRSR" id="PIRSR002811-1"/>
    </source>
</evidence>
<dbReference type="GO" id="GO:1990077">
    <property type="term" value="C:primosome complex"/>
    <property type="evidence" value="ECO:0007669"/>
    <property type="project" value="UniProtKB-KW"/>
</dbReference>
<evidence type="ECO:0000256" key="15">
    <source>
        <dbReference type="SAM" id="MobiDB-lite"/>
    </source>
</evidence>
<evidence type="ECO:0000313" key="18">
    <source>
        <dbReference type="Proteomes" id="UP000319263"/>
    </source>
</evidence>
<dbReference type="Pfam" id="PF10410">
    <property type="entry name" value="DnaB_bind"/>
    <property type="match status" value="1"/>
</dbReference>
<dbReference type="GO" id="GO:0003899">
    <property type="term" value="F:DNA-directed RNA polymerase activity"/>
    <property type="evidence" value="ECO:0007669"/>
    <property type="project" value="UniProtKB-UniRule"/>
</dbReference>
<proteinExistence type="inferred from homology"/>
<dbReference type="InterPro" id="IPR002694">
    <property type="entry name" value="Znf_CHC2"/>
</dbReference>